<keyword evidence="1" id="KW-0812">Transmembrane</keyword>
<feature type="domain" description="Transposase IS4-like" evidence="2">
    <location>
        <begin position="2"/>
        <end position="82"/>
    </location>
</feature>
<keyword evidence="1" id="KW-0472">Membrane</keyword>
<gene>
    <name evidence="3" type="ORF">LEP1GSC035_2688</name>
</gene>
<keyword evidence="1" id="KW-1133">Transmembrane helix</keyword>
<dbReference type="Pfam" id="PF01609">
    <property type="entry name" value="DDE_Tnp_1"/>
    <property type="match status" value="1"/>
</dbReference>
<dbReference type="InterPro" id="IPR002559">
    <property type="entry name" value="Transposase_11"/>
</dbReference>
<dbReference type="PANTHER" id="PTHR30007:SF0">
    <property type="entry name" value="TRANSPOSASE"/>
    <property type="match status" value="1"/>
</dbReference>
<evidence type="ECO:0000256" key="1">
    <source>
        <dbReference type="SAM" id="Phobius"/>
    </source>
</evidence>
<sequence length="155" mass="17552">MGVKRHILTDGNGIPLAITLSGANVHDKHNVKETLNSILIFSGRRKKKPKHLCLDKGYDFKDTEKLIRRRNIRPHIRRRGEKPLIGKYNGKPLEDGSLKERTVGTIDSERSLSVGKENRKIIWLLFTSPALLLFSISLIDSFETGSKSILQKIVI</sequence>
<proteinExistence type="predicted"/>
<feature type="transmembrane region" description="Helical" evidence="1">
    <location>
        <begin position="121"/>
        <end position="139"/>
    </location>
</feature>
<accession>A0ABN0J7B4</accession>
<dbReference type="PANTHER" id="PTHR30007">
    <property type="entry name" value="PHP DOMAIN PROTEIN"/>
    <property type="match status" value="1"/>
</dbReference>
<dbReference type="Proteomes" id="UP000012099">
    <property type="component" value="Unassembled WGS sequence"/>
</dbReference>
<reference evidence="3 4" key="1">
    <citation type="submission" date="2013-01" db="EMBL/GenBank/DDBJ databases">
        <authorList>
            <person name="Harkins D.M."/>
            <person name="Durkin A.S."/>
            <person name="Brinkac L.M."/>
            <person name="Haft D.H."/>
            <person name="Selengut J.D."/>
            <person name="Sanka R."/>
            <person name="DePew J."/>
            <person name="Purushe J."/>
            <person name="Whelen A.C."/>
            <person name="Vinetz J.M."/>
            <person name="Sutton G.G."/>
            <person name="Nierman W.C."/>
            <person name="Fouts D.E."/>
        </authorList>
    </citation>
    <scope>NUCLEOTIDE SEQUENCE [LARGE SCALE GENOMIC DNA]</scope>
    <source>
        <strain evidence="3 4">2007001578</strain>
    </source>
</reference>
<protein>
    <submittedName>
        <fullName evidence="3">Transposase, IS4-like family protein</fullName>
    </submittedName>
</protein>
<organism evidence="3 4">
    <name type="scientific">Leptospira noguchii str. 2007001578</name>
    <dbReference type="NCBI Taxonomy" id="1049974"/>
    <lineage>
        <taxon>Bacteria</taxon>
        <taxon>Pseudomonadati</taxon>
        <taxon>Spirochaetota</taxon>
        <taxon>Spirochaetia</taxon>
        <taxon>Leptospirales</taxon>
        <taxon>Leptospiraceae</taxon>
        <taxon>Leptospira</taxon>
    </lineage>
</organism>
<evidence type="ECO:0000313" key="3">
    <source>
        <dbReference type="EMBL" id="EMN02906.1"/>
    </source>
</evidence>
<dbReference type="EMBL" id="AHMH02000003">
    <property type="protein sequence ID" value="EMN02906.1"/>
    <property type="molecule type" value="Genomic_DNA"/>
</dbReference>
<evidence type="ECO:0000259" key="2">
    <source>
        <dbReference type="Pfam" id="PF01609"/>
    </source>
</evidence>
<keyword evidence="4" id="KW-1185">Reference proteome</keyword>
<comment type="caution">
    <text evidence="3">The sequence shown here is derived from an EMBL/GenBank/DDBJ whole genome shotgun (WGS) entry which is preliminary data.</text>
</comment>
<evidence type="ECO:0000313" key="4">
    <source>
        <dbReference type="Proteomes" id="UP000012099"/>
    </source>
</evidence>
<name>A0ABN0J7B4_9LEPT</name>